<dbReference type="STRING" id="983964.A0A2T4ATB4"/>
<feature type="compositionally biased region" description="Low complexity" evidence="1">
    <location>
        <begin position="1"/>
        <end position="17"/>
    </location>
</feature>
<reference evidence="3 4" key="1">
    <citation type="submission" date="2016-07" db="EMBL/GenBank/DDBJ databases">
        <title>Multiple horizontal gene transfer events from other fungi enriched the ability of initially mycotrophic Trichoderma (Ascomycota) to feed on dead plant biomass.</title>
        <authorList>
            <consortium name="DOE Joint Genome Institute"/>
            <person name="Aerts A."/>
            <person name="Atanasova L."/>
            <person name="Chenthamara K."/>
            <person name="Zhang J."/>
            <person name="Grujic M."/>
            <person name="Henrissat B."/>
            <person name="Kuo A."/>
            <person name="Salamov A."/>
            <person name="Lipzen A."/>
            <person name="Labutti K."/>
            <person name="Barry K."/>
            <person name="Miao Y."/>
            <person name="Rahimi M.J."/>
            <person name="Shen Q."/>
            <person name="Grigoriev I.V."/>
            <person name="Kubicek C.P."/>
            <person name="Druzhinina I.S."/>
        </authorList>
    </citation>
    <scope>NUCLEOTIDE SEQUENCE [LARGE SCALE GENOMIC DNA]</scope>
    <source>
        <strain evidence="3 4">CBS 226.95</strain>
    </source>
</reference>
<proteinExistence type="predicted"/>
<protein>
    <recommendedName>
        <fullName evidence="2">CCD97-like C-terminal domain-containing protein</fullName>
    </recommendedName>
</protein>
<evidence type="ECO:0000256" key="1">
    <source>
        <dbReference type="SAM" id="MobiDB-lite"/>
    </source>
</evidence>
<dbReference type="Proteomes" id="UP000241690">
    <property type="component" value="Unassembled WGS sequence"/>
</dbReference>
<feature type="domain" description="CCD97-like C-terminal" evidence="2">
    <location>
        <begin position="139"/>
        <end position="202"/>
    </location>
</feature>
<dbReference type="EMBL" id="KZ679675">
    <property type="protein sequence ID" value="PTB60291.1"/>
    <property type="molecule type" value="Genomic_DNA"/>
</dbReference>
<dbReference type="AlphaFoldDB" id="A0A2T4ATB4"/>
<feature type="domain" description="CCD97-like C-terminal" evidence="2">
    <location>
        <begin position="52"/>
        <end position="115"/>
    </location>
</feature>
<accession>A0A2T4ATB4</accession>
<gene>
    <name evidence="3" type="ORF">M431DRAFT_502404</name>
</gene>
<evidence type="ECO:0000259" key="2">
    <source>
        <dbReference type="Pfam" id="PF09747"/>
    </source>
</evidence>
<feature type="region of interest" description="Disordered" evidence="1">
    <location>
        <begin position="120"/>
        <end position="149"/>
    </location>
</feature>
<feature type="region of interest" description="Disordered" evidence="1">
    <location>
        <begin position="1"/>
        <end position="45"/>
    </location>
</feature>
<organism evidence="3 4">
    <name type="scientific">Trichoderma harzianum CBS 226.95</name>
    <dbReference type="NCBI Taxonomy" id="983964"/>
    <lineage>
        <taxon>Eukaryota</taxon>
        <taxon>Fungi</taxon>
        <taxon>Dikarya</taxon>
        <taxon>Ascomycota</taxon>
        <taxon>Pezizomycotina</taxon>
        <taxon>Sordariomycetes</taxon>
        <taxon>Hypocreomycetidae</taxon>
        <taxon>Hypocreales</taxon>
        <taxon>Hypocreaceae</taxon>
        <taxon>Trichoderma</taxon>
    </lineage>
</organism>
<dbReference type="GeneID" id="36626720"/>
<dbReference type="PANTHER" id="PTHR31840:SF1">
    <property type="entry name" value="COILED-COIL DOMAIN-CONTAINING PROTEIN 97"/>
    <property type="match status" value="1"/>
</dbReference>
<evidence type="ECO:0000313" key="4">
    <source>
        <dbReference type="Proteomes" id="UP000241690"/>
    </source>
</evidence>
<evidence type="ECO:0000313" key="3">
    <source>
        <dbReference type="EMBL" id="PTB60291.1"/>
    </source>
</evidence>
<feature type="compositionally biased region" description="Basic and acidic residues" evidence="1">
    <location>
        <begin position="22"/>
        <end position="35"/>
    </location>
</feature>
<dbReference type="Pfam" id="PF09747">
    <property type="entry name" value="CCD97-like_C"/>
    <property type="match status" value="2"/>
</dbReference>
<dbReference type="RefSeq" id="XP_024779968.1">
    <property type="nucleotide sequence ID" value="XM_024918151.1"/>
</dbReference>
<dbReference type="InterPro" id="IPR018613">
    <property type="entry name" value="Ccdc97-like"/>
</dbReference>
<dbReference type="PANTHER" id="PTHR31840">
    <property type="entry name" value="COILED-COIL DOMAIN-CONTAINING PROTEIN 97"/>
    <property type="match status" value="1"/>
</dbReference>
<sequence>MPASLPSSPPQSSQSSLMDTIPDDKGHDLTLDRPSPRRPRTPAKLLRLGVRNRRHEYLVKTPSYFDNLEHELADPILYERLVKRFQTPAEREAEGKAKGYSRTLEADLVRGETNLSNLYPEREQGSRTPQDSKVLRDGGAGTNAWDADAEDKEHGKQLWHAYLEVRFVEGLDEDFDYEKVDDNYKYDTMAIQDAEDAWFDDEEPSWVDGETQFPVRLGETGIQDF</sequence>
<dbReference type="InterPro" id="IPR040233">
    <property type="entry name" value="CCD97-like_C"/>
</dbReference>
<keyword evidence="4" id="KW-1185">Reference proteome</keyword>
<name>A0A2T4ATB4_TRIHA</name>